<dbReference type="GO" id="GO:0030425">
    <property type="term" value="C:dendrite"/>
    <property type="evidence" value="ECO:0007669"/>
    <property type="project" value="TreeGrafter"/>
</dbReference>
<feature type="compositionally biased region" description="Polar residues" evidence="11">
    <location>
        <begin position="121"/>
        <end position="143"/>
    </location>
</feature>
<proteinExistence type="inferred from homology"/>
<dbReference type="InterPro" id="IPR001660">
    <property type="entry name" value="SAM"/>
</dbReference>
<dbReference type="Pfam" id="PF13676">
    <property type="entry name" value="TIR_2"/>
    <property type="match status" value="1"/>
</dbReference>
<dbReference type="InterPro" id="IPR039184">
    <property type="entry name" value="SARM1"/>
</dbReference>
<comment type="similarity">
    <text evidence="2">Belongs to the SARM1 family.</text>
</comment>
<dbReference type="SUPFAM" id="SSF52200">
    <property type="entry name" value="Toll/Interleukin receptor TIR domain"/>
    <property type="match status" value="1"/>
</dbReference>
<comment type="catalytic activity">
    <reaction evidence="10">
        <text>NAD(+) + H2O = ADP-D-ribose + nicotinamide + H(+)</text>
        <dbReference type="Rhea" id="RHEA:16301"/>
        <dbReference type="ChEBI" id="CHEBI:15377"/>
        <dbReference type="ChEBI" id="CHEBI:15378"/>
        <dbReference type="ChEBI" id="CHEBI:17154"/>
        <dbReference type="ChEBI" id="CHEBI:57540"/>
        <dbReference type="ChEBI" id="CHEBI:57967"/>
        <dbReference type="EC" id="3.2.2.6"/>
    </reaction>
    <physiologicalReaction direction="left-to-right" evidence="10">
        <dbReference type="Rhea" id="RHEA:16302"/>
    </physiologicalReaction>
</comment>
<keyword evidence="7" id="KW-0378">Hydrolase</keyword>
<dbReference type="GO" id="GO:0005737">
    <property type="term" value="C:cytoplasm"/>
    <property type="evidence" value="ECO:0007669"/>
    <property type="project" value="UniProtKB-SubCell"/>
</dbReference>
<comment type="subcellular location">
    <subcellularLocation>
        <location evidence="1">Cytoplasm</location>
    </subcellularLocation>
</comment>
<keyword evidence="6" id="KW-0677">Repeat</keyword>
<accession>A0AAN9TCN4</accession>
<feature type="domain" description="SAM" evidence="13">
    <location>
        <begin position="788"/>
        <end position="852"/>
    </location>
</feature>
<gene>
    <name evidence="14" type="ORF">V9T40_000298</name>
</gene>
<dbReference type="InterPro" id="IPR011989">
    <property type="entry name" value="ARM-like"/>
</dbReference>
<dbReference type="InterPro" id="IPR013761">
    <property type="entry name" value="SAM/pointed_sf"/>
</dbReference>
<dbReference type="GO" id="GO:0003953">
    <property type="term" value="F:NAD+ nucleosidase activity"/>
    <property type="evidence" value="ECO:0007669"/>
    <property type="project" value="InterPro"/>
</dbReference>
<reference evidence="14 15" key="1">
    <citation type="submission" date="2024-03" db="EMBL/GenBank/DDBJ databases">
        <title>Adaptation during the transition from Ophiocordyceps entomopathogen to insect associate is accompanied by gene loss and intensified selection.</title>
        <authorList>
            <person name="Ward C.M."/>
            <person name="Onetto C.A."/>
            <person name="Borneman A.R."/>
        </authorList>
    </citation>
    <scope>NUCLEOTIDE SEQUENCE [LARGE SCALE GENOMIC DNA]</scope>
    <source>
        <strain evidence="14">AWRI1</strain>
        <tissue evidence="14">Single Adult Female</tissue>
    </source>
</reference>
<dbReference type="InterPro" id="IPR000157">
    <property type="entry name" value="TIR_dom"/>
</dbReference>
<feature type="region of interest" description="Disordered" evidence="11">
    <location>
        <begin position="318"/>
        <end position="347"/>
    </location>
</feature>
<dbReference type="Pfam" id="PF07647">
    <property type="entry name" value="SAM_2"/>
    <property type="match status" value="2"/>
</dbReference>
<evidence type="ECO:0000256" key="9">
    <source>
        <dbReference type="ARBA" id="ARBA00023027"/>
    </source>
</evidence>
<dbReference type="CDD" id="cd09501">
    <property type="entry name" value="SAM_SARM1-like_repeat1"/>
    <property type="match status" value="1"/>
</dbReference>
<feature type="compositionally biased region" description="Basic and acidic residues" evidence="11">
    <location>
        <begin position="1117"/>
        <end position="1127"/>
    </location>
</feature>
<dbReference type="Proteomes" id="UP001367676">
    <property type="component" value="Unassembled WGS sequence"/>
</dbReference>
<protein>
    <recommendedName>
        <fullName evidence="3">ADP-ribosyl cyclase/cyclic ADP-ribose hydrolase</fullName>
        <ecNumber evidence="3">3.2.2.6</ecNumber>
    </recommendedName>
</protein>
<dbReference type="EMBL" id="JBBCAQ010000034">
    <property type="protein sequence ID" value="KAK7579669.1"/>
    <property type="molecule type" value="Genomic_DNA"/>
</dbReference>
<evidence type="ECO:0000256" key="6">
    <source>
        <dbReference type="ARBA" id="ARBA00022737"/>
    </source>
</evidence>
<dbReference type="GO" id="GO:0048678">
    <property type="term" value="P:response to axon injury"/>
    <property type="evidence" value="ECO:0007669"/>
    <property type="project" value="InterPro"/>
</dbReference>
<keyword evidence="9" id="KW-0520">NAD</keyword>
<evidence type="ECO:0000256" key="8">
    <source>
        <dbReference type="ARBA" id="ARBA00022859"/>
    </source>
</evidence>
<dbReference type="EC" id="3.2.2.6" evidence="3"/>
<evidence type="ECO:0000256" key="5">
    <source>
        <dbReference type="ARBA" id="ARBA00022588"/>
    </source>
</evidence>
<evidence type="ECO:0000313" key="14">
    <source>
        <dbReference type="EMBL" id="KAK7579669.1"/>
    </source>
</evidence>
<dbReference type="AlphaFoldDB" id="A0AAN9TCN4"/>
<evidence type="ECO:0000259" key="13">
    <source>
        <dbReference type="PROSITE" id="PS50105"/>
    </source>
</evidence>
<dbReference type="GO" id="GO:0045087">
    <property type="term" value="P:innate immune response"/>
    <property type="evidence" value="ECO:0007669"/>
    <property type="project" value="UniProtKB-KW"/>
</dbReference>
<dbReference type="PROSITE" id="PS50104">
    <property type="entry name" value="TIR"/>
    <property type="match status" value="1"/>
</dbReference>
<keyword evidence="8" id="KW-0391">Immunity</keyword>
<dbReference type="GO" id="GO:0019677">
    <property type="term" value="P:NAD+ catabolic process"/>
    <property type="evidence" value="ECO:0007669"/>
    <property type="project" value="UniProtKB-ARBA"/>
</dbReference>
<evidence type="ECO:0000256" key="1">
    <source>
        <dbReference type="ARBA" id="ARBA00004496"/>
    </source>
</evidence>
<evidence type="ECO:0000256" key="10">
    <source>
        <dbReference type="ARBA" id="ARBA00047304"/>
    </source>
</evidence>
<keyword evidence="5" id="KW-0399">Innate immunity</keyword>
<name>A0AAN9TCN4_9HEMI</name>
<dbReference type="GO" id="GO:0035591">
    <property type="term" value="F:signaling adaptor activity"/>
    <property type="evidence" value="ECO:0007669"/>
    <property type="project" value="InterPro"/>
</dbReference>
<evidence type="ECO:0000256" key="4">
    <source>
        <dbReference type="ARBA" id="ARBA00022490"/>
    </source>
</evidence>
<evidence type="ECO:0000256" key="3">
    <source>
        <dbReference type="ARBA" id="ARBA00011982"/>
    </source>
</evidence>
<feature type="region of interest" description="Disordered" evidence="11">
    <location>
        <begin position="33"/>
        <end position="85"/>
    </location>
</feature>
<evidence type="ECO:0000256" key="2">
    <source>
        <dbReference type="ARBA" id="ARBA00008291"/>
    </source>
</evidence>
<dbReference type="GO" id="GO:0034128">
    <property type="term" value="P:negative regulation of MyD88-independent toll-like receptor signaling pathway"/>
    <property type="evidence" value="ECO:0007669"/>
    <property type="project" value="InterPro"/>
</dbReference>
<comment type="caution">
    <text evidence="14">The sequence shown here is derived from an EMBL/GenBank/DDBJ whole genome shotgun (WGS) entry which is preliminary data.</text>
</comment>
<dbReference type="PROSITE" id="PS50105">
    <property type="entry name" value="SAM_DOMAIN"/>
    <property type="match status" value="1"/>
</dbReference>
<keyword evidence="4" id="KW-0963">Cytoplasm</keyword>
<dbReference type="CDD" id="cd24153">
    <property type="entry name" value="SARM1_N"/>
    <property type="match status" value="1"/>
</dbReference>
<dbReference type="FunFam" id="1.10.150.50:FF:000056">
    <property type="entry name" value="Ectoderm-expressed 4, isoform D"/>
    <property type="match status" value="1"/>
</dbReference>
<dbReference type="GO" id="GO:0007165">
    <property type="term" value="P:signal transduction"/>
    <property type="evidence" value="ECO:0007669"/>
    <property type="project" value="InterPro"/>
</dbReference>
<feature type="compositionally biased region" description="Low complexity" evidence="11">
    <location>
        <begin position="99"/>
        <end position="110"/>
    </location>
</feature>
<dbReference type="FunFam" id="3.40.50.10140:FF:000012">
    <property type="entry name" value="Sterile alpha and TIR motif-containing protein"/>
    <property type="match status" value="1"/>
</dbReference>
<feature type="compositionally biased region" description="Polar residues" evidence="11">
    <location>
        <begin position="333"/>
        <end position="347"/>
    </location>
</feature>
<dbReference type="SMART" id="SM00454">
    <property type="entry name" value="SAM"/>
    <property type="match status" value="2"/>
</dbReference>
<organism evidence="14 15">
    <name type="scientific">Parthenolecanium corni</name>
    <dbReference type="NCBI Taxonomy" id="536013"/>
    <lineage>
        <taxon>Eukaryota</taxon>
        <taxon>Metazoa</taxon>
        <taxon>Ecdysozoa</taxon>
        <taxon>Arthropoda</taxon>
        <taxon>Hexapoda</taxon>
        <taxon>Insecta</taxon>
        <taxon>Pterygota</taxon>
        <taxon>Neoptera</taxon>
        <taxon>Paraneoptera</taxon>
        <taxon>Hemiptera</taxon>
        <taxon>Sternorrhyncha</taxon>
        <taxon>Coccoidea</taxon>
        <taxon>Coccidae</taxon>
        <taxon>Parthenolecanium</taxon>
    </lineage>
</organism>
<feature type="compositionally biased region" description="Low complexity" evidence="11">
    <location>
        <begin position="53"/>
        <end position="85"/>
    </location>
</feature>
<feature type="region of interest" description="Disordered" evidence="11">
    <location>
        <begin position="99"/>
        <end position="183"/>
    </location>
</feature>
<dbReference type="Gene3D" id="1.10.150.50">
    <property type="entry name" value="Transcription Factor, Ets-1"/>
    <property type="match status" value="2"/>
</dbReference>
<feature type="compositionally biased region" description="Polar residues" evidence="11">
    <location>
        <begin position="42"/>
        <end position="52"/>
    </location>
</feature>
<dbReference type="FunFam" id="1.10.150.50:FF:000043">
    <property type="entry name" value="Sterile alpha and TIR motif-containing 1"/>
    <property type="match status" value="1"/>
</dbReference>
<dbReference type="SUPFAM" id="SSF48371">
    <property type="entry name" value="ARM repeat"/>
    <property type="match status" value="1"/>
</dbReference>
<dbReference type="PANTHER" id="PTHR22998">
    <property type="entry name" value="SARM1"/>
    <property type="match status" value="1"/>
</dbReference>
<dbReference type="Gene3D" id="1.25.10.10">
    <property type="entry name" value="Leucine-rich Repeat Variant"/>
    <property type="match status" value="1"/>
</dbReference>
<feature type="compositionally biased region" description="Basic and acidic residues" evidence="11">
    <location>
        <begin position="318"/>
        <end position="332"/>
    </location>
</feature>
<evidence type="ECO:0000313" key="15">
    <source>
        <dbReference type="Proteomes" id="UP001367676"/>
    </source>
</evidence>
<dbReference type="InterPro" id="IPR016024">
    <property type="entry name" value="ARM-type_fold"/>
</dbReference>
<evidence type="ECO:0000259" key="12">
    <source>
        <dbReference type="PROSITE" id="PS50104"/>
    </source>
</evidence>
<dbReference type="GO" id="GO:0061809">
    <property type="term" value="F:NAD+ nucleosidase activity, cyclic ADP-ribose generating"/>
    <property type="evidence" value="ECO:0007669"/>
    <property type="project" value="UniProtKB-EC"/>
</dbReference>
<feature type="compositionally biased region" description="Low complexity" evidence="11">
    <location>
        <begin position="144"/>
        <end position="173"/>
    </location>
</feature>
<dbReference type="SUPFAM" id="SSF47769">
    <property type="entry name" value="SAM/Pointed domain"/>
    <property type="match status" value="2"/>
</dbReference>
<evidence type="ECO:0000256" key="7">
    <source>
        <dbReference type="ARBA" id="ARBA00022801"/>
    </source>
</evidence>
<keyword evidence="15" id="KW-1185">Reference proteome</keyword>
<dbReference type="InterPro" id="IPR035897">
    <property type="entry name" value="Toll_tir_struct_dom_sf"/>
</dbReference>
<dbReference type="Gene3D" id="3.40.50.10140">
    <property type="entry name" value="Toll/interleukin-1 receptor homology (TIR) domain"/>
    <property type="match status" value="1"/>
</dbReference>
<feature type="region of interest" description="Disordered" evidence="11">
    <location>
        <begin position="1096"/>
        <end position="1127"/>
    </location>
</feature>
<evidence type="ECO:0000256" key="11">
    <source>
        <dbReference type="SAM" id="MobiDB-lite"/>
    </source>
</evidence>
<dbReference type="GO" id="GO:0044297">
    <property type="term" value="C:cell body"/>
    <property type="evidence" value="ECO:0007669"/>
    <property type="project" value="UniProtKB-ARBA"/>
</dbReference>
<feature type="domain" description="TIR" evidence="12">
    <location>
        <begin position="934"/>
        <end position="1077"/>
    </location>
</feature>
<dbReference type="SMART" id="SM00255">
    <property type="entry name" value="TIR"/>
    <property type="match status" value="1"/>
</dbReference>
<dbReference type="CDD" id="cd09502">
    <property type="entry name" value="SAM_SARM1-like_repeat2"/>
    <property type="match status" value="1"/>
</dbReference>
<dbReference type="PANTHER" id="PTHR22998:SF1">
    <property type="entry name" value="NAD(+) HYDROLASE SARM1"/>
    <property type="match status" value="1"/>
</dbReference>
<sequence length="1127" mass="125496">MPSSPQQQPPTVTAKPRGIFLRRKLNECFNSGQSKIGVKINPGSNRNRSSPTNQISNSNSSDNISSDNNDVNASIECDRSSSSINSSINASINIPINDTNNNTSSDGNNNVSFDPVRTHSEQQMISNESTRLSGTNHNSSFMTESKANESSSSNETSSEKATSFTTTSSLSSSSHRHSIQRQITTSSEVKVSCVQSNLSDIKSSLSELKDLDIGNPGFRKSIENILLQNDTNEPLVTYPESPTPSASGSSIATFPCSVSGSRKNSVSIIEDFPGGNYERRLSTTSKTKLLSEQFIEQQQIASSARQLSNAISEKSLDSKLEQRKMTAEDFTRQESQNRGSSSIRLQADSFSSSAEKKGLAAQQQMQTIGKYHRSSNFSASKNFSTSVSHSSQSSNNANNFIKNEINSTLLLAKQNSLEEFLCENFDDLNILRVNASPQDVEKAIIKYSTRLLDTIETLRDPKFKTEVPTILDKLSEMMSKAWLIPKHGHELGNKLCDELRKCGGLDVLISNCDSKDDVVKFSSAKLLEQCLTTDNRAYVVENGLEKVVHGICTKNNITVEHSRVSTGILSHLFKHSESTCENVIRLGGLDAVLYQGRKNDLETLRHCASALANLSLYGGAENQEAMIKRKVPMWLFPLAFHDDDNVKYYACLAIAVLVANKEIESEVLKSGTLNLVEPFVTSHNPSEFATSNLSHAHGQSQNWLQKLVPVLSSKREEARNLAAFHFCMEAGIKKSQGNTKVFAEIGAIDCLKKVASCPNAIASKFAAQALRLIGEAVPHKLIQQVPLWSVEDVKQWIIQIGFCEYSNNFEESRVDGDLLLKLTEENLKDDIGIKNGIRRTRFTRELHSLKKMADYSSRDTNNLNHFLQNIGSEFSVYTYSMLNAGVNKDNLRFLTEEQLLKECGIVNSIHRLRLVEAIKSENNYVNTFQQDSGKPLDVFISYRRSNGSQLASLLKVHLQVRNFSVFIDVEKLEAGKFDNNLLQSIKQASNFILVLTPNALDRCLNDVECKDWVHREIVAALENKCNIIPITDNFQWPEPENLPEDMRAICHFNGIKWIHDYQDACVEKLERFLRGEVNSKLVSAADLPTVAPHGRTLIKNEQRRSPPHFHRTVSNDSNKDCDSGFKE</sequence>